<dbReference type="Gene3D" id="3.30.1490.30">
    <property type="match status" value="1"/>
</dbReference>
<comment type="cofactor">
    <cofactor evidence="3">
        <name>Mg(2+)</name>
        <dbReference type="ChEBI" id="CHEBI:18420"/>
    </cofactor>
</comment>
<dbReference type="FunFam" id="1.10.268.10:FF:000003">
    <property type="entry name" value="DNA topoisomerase 2"/>
    <property type="match status" value="1"/>
</dbReference>
<feature type="compositionally biased region" description="Acidic residues" evidence="21">
    <location>
        <begin position="1"/>
        <end position="14"/>
    </location>
</feature>
<dbReference type="EC" id="5.6.2.2" evidence="7 20"/>
<feature type="compositionally biased region" description="Polar residues" evidence="21">
    <location>
        <begin position="1584"/>
        <end position="1599"/>
    </location>
</feature>
<dbReference type="InterPro" id="IPR002205">
    <property type="entry name" value="Topo_IIA_dom_A"/>
</dbReference>
<comment type="subunit">
    <text evidence="6 20">Homodimer.</text>
</comment>
<dbReference type="InterPro" id="IPR001241">
    <property type="entry name" value="Topo_IIA"/>
</dbReference>
<feature type="region of interest" description="Disordered" evidence="21">
    <location>
        <begin position="1"/>
        <end position="133"/>
    </location>
</feature>
<feature type="compositionally biased region" description="Basic and acidic residues" evidence="21">
    <location>
        <begin position="1412"/>
        <end position="1434"/>
    </location>
</feature>
<dbReference type="FunFam" id="3.30.230.10:FF:000008">
    <property type="entry name" value="DNA topoisomerase 2"/>
    <property type="match status" value="1"/>
</dbReference>
<dbReference type="PRINTS" id="PR01158">
    <property type="entry name" value="TOPISMRASEII"/>
</dbReference>
<dbReference type="SUPFAM" id="SSF54211">
    <property type="entry name" value="Ribosomal protein S5 domain 2-like"/>
    <property type="match status" value="1"/>
</dbReference>
<dbReference type="InterPro" id="IPR013760">
    <property type="entry name" value="Topo_IIA-like_dom_sf"/>
</dbReference>
<evidence type="ECO:0000256" key="18">
    <source>
        <dbReference type="ARBA" id="ARBA00053943"/>
    </source>
</evidence>
<evidence type="ECO:0000256" key="14">
    <source>
        <dbReference type="ARBA" id="ARBA00023029"/>
    </source>
</evidence>
<dbReference type="InterPro" id="IPR013506">
    <property type="entry name" value="Topo_IIA_bsu_dom2"/>
</dbReference>
<evidence type="ECO:0000256" key="12">
    <source>
        <dbReference type="ARBA" id="ARBA00022840"/>
    </source>
</evidence>
<dbReference type="FunFam" id="3.30.1490.30:FF:000001">
    <property type="entry name" value="DNA topoisomerase 2"/>
    <property type="match status" value="1"/>
</dbReference>
<dbReference type="OrthoDB" id="276498at2759"/>
<dbReference type="PRINTS" id="PR00418">
    <property type="entry name" value="TPI2FAMILY"/>
</dbReference>
<dbReference type="InterPro" id="IPR018522">
    <property type="entry name" value="TopoIIA_CS"/>
</dbReference>
<dbReference type="InterPro" id="IPR050634">
    <property type="entry name" value="DNA_Topoisomerase_II"/>
</dbReference>
<dbReference type="FunFam" id="3.30.565.10:FF:000004">
    <property type="entry name" value="DNA topoisomerase 2"/>
    <property type="match status" value="1"/>
</dbReference>
<dbReference type="FunFam" id="3.40.50.670:FF:000001">
    <property type="entry name" value="DNA topoisomerase 2"/>
    <property type="match status" value="2"/>
</dbReference>
<evidence type="ECO:0000256" key="17">
    <source>
        <dbReference type="ARBA" id="ARBA00023242"/>
    </source>
</evidence>
<dbReference type="GO" id="GO:0003677">
    <property type="term" value="F:DNA binding"/>
    <property type="evidence" value="ECO:0007669"/>
    <property type="project" value="UniProtKB-UniRule"/>
</dbReference>
<evidence type="ECO:0000259" key="22">
    <source>
        <dbReference type="PROSITE" id="PS50880"/>
    </source>
</evidence>
<dbReference type="Gene3D" id="3.30.565.10">
    <property type="entry name" value="Histidine kinase-like ATPase, C-terminal domain"/>
    <property type="match status" value="1"/>
</dbReference>
<dbReference type="Gene3D" id="3.30.1360.40">
    <property type="match status" value="1"/>
</dbReference>
<keyword evidence="17" id="KW-0539">Nucleus</keyword>
<evidence type="ECO:0000256" key="19">
    <source>
        <dbReference type="PROSITE-ProRule" id="PRU01384"/>
    </source>
</evidence>
<dbReference type="SMART" id="SM00433">
    <property type="entry name" value="TOP2c"/>
    <property type="match status" value="1"/>
</dbReference>
<comment type="function">
    <text evidence="18 20">Control of topological states of DNA by transient breakage and subsequent rejoining of DNA strands. Topoisomerase II makes double-strand breaks.</text>
</comment>
<reference evidence="25" key="1">
    <citation type="journal article" date="2009" name="Genome Res.">
        <title>Comparative genomic analyses of the human fungal pathogens Coccidioides and their relatives.</title>
        <authorList>
            <person name="Sharpton T.J."/>
            <person name="Stajich J.E."/>
            <person name="Rounsley S.D."/>
            <person name="Gardner M.J."/>
            <person name="Wortman J.R."/>
            <person name="Jordar V.S."/>
            <person name="Maiti R."/>
            <person name="Kodira C.D."/>
            <person name="Neafsey D.E."/>
            <person name="Zeng Q."/>
            <person name="Hung C.-Y."/>
            <person name="McMahan C."/>
            <person name="Muszewska A."/>
            <person name="Grynberg M."/>
            <person name="Mandel M.A."/>
            <person name="Kellner E.M."/>
            <person name="Barker B.M."/>
            <person name="Galgiani J.N."/>
            <person name="Orbach M.J."/>
            <person name="Kirkland T.N."/>
            <person name="Cole G.T."/>
            <person name="Henn M.R."/>
            <person name="Birren B.W."/>
            <person name="Taylor J.W."/>
        </authorList>
    </citation>
    <scope>NUCLEOTIDE SEQUENCE [LARGE SCALE GENOMIC DNA]</scope>
    <source>
        <strain evidence="25">UAMH 1704</strain>
    </source>
</reference>
<evidence type="ECO:0000256" key="7">
    <source>
        <dbReference type="ARBA" id="ARBA00012895"/>
    </source>
</evidence>
<dbReference type="Gene3D" id="1.10.268.10">
    <property type="entry name" value="Topoisomerase, domain 3"/>
    <property type="match status" value="1"/>
</dbReference>
<dbReference type="GO" id="GO:0003918">
    <property type="term" value="F:DNA topoisomerase type II (double strand cut, ATP-hydrolyzing) activity"/>
    <property type="evidence" value="ECO:0007669"/>
    <property type="project" value="UniProtKB-UniRule"/>
</dbReference>
<dbReference type="InterPro" id="IPR034157">
    <property type="entry name" value="TOPRIM_TopoII"/>
</dbReference>
<dbReference type="PANTHER" id="PTHR10169">
    <property type="entry name" value="DNA TOPOISOMERASE/GYRASE"/>
    <property type="match status" value="1"/>
</dbReference>
<dbReference type="FunFam" id="3.30.1360.40:FF:000003">
    <property type="entry name" value="DNA topoisomerase 2"/>
    <property type="match status" value="1"/>
</dbReference>
<dbReference type="Proteomes" id="UP000002058">
    <property type="component" value="Unassembled WGS sequence"/>
</dbReference>
<dbReference type="GO" id="GO:0007076">
    <property type="term" value="P:mitotic chromosome condensation"/>
    <property type="evidence" value="ECO:0007669"/>
    <property type="project" value="EnsemblFungi"/>
</dbReference>
<evidence type="ECO:0000256" key="20">
    <source>
        <dbReference type="RuleBase" id="RU362094"/>
    </source>
</evidence>
<keyword evidence="9" id="KW-0597">Phosphoprotein</keyword>
<feature type="compositionally biased region" description="Low complexity" evidence="21">
    <location>
        <begin position="44"/>
        <end position="59"/>
    </location>
</feature>
<dbReference type="CDD" id="cd03481">
    <property type="entry name" value="TopoIIA_Trans_ScTopoIIA"/>
    <property type="match status" value="1"/>
</dbReference>
<dbReference type="OMA" id="TWTQDFK"/>
<dbReference type="InterPro" id="IPR013757">
    <property type="entry name" value="Topo_IIA_A_a_sf"/>
</dbReference>
<dbReference type="InterPro" id="IPR006171">
    <property type="entry name" value="TOPRIM_dom"/>
</dbReference>
<dbReference type="GO" id="GO:0000791">
    <property type="term" value="C:euchromatin"/>
    <property type="evidence" value="ECO:0007669"/>
    <property type="project" value="EnsemblFungi"/>
</dbReference>
<comment type="subcellular location">
    <subcellularLocation>
        <location evidence="4">Nucleus</location>
    </subcellularLocation>
</comment>
<dbReference type="PROSITE" id="PS00177">
    <property type="entry name" value="TOPOISOMERASE_II"/>
    <property type="match status" value="1"/>
</dbReference>
<dbReference type="InterPro" id="IPR013759">
    <property type="entry name" value="Topo_IIA_B_C"/>
</dbReference>
<feature type="compositionally biased region" description="Acidic residues" evidence="21">
    <location>
        <begin position="1184"/>
        <end position="1197"/>
    </location>
</feature>
<dbReference type="FunCoup" id="C4JNJ9">
    <property type="interactions" value="1032"/>
</dbReference>
<feature type="compositionally biased region" description="Low complexity" evidence="21">
    <location>
        <begin position="99"/>
        <end position="108"/>
    </location>
</feature>
<keyword evidence="12 20" id="KW-0067">ATP-binding</keyword>
<evidence type="ECO:0000256" key="8">
    <source>
        <dbReference type="ARBA" id="ARBA00019635"/>
    </source>
</evidence>
<dbReference type="InterPro" id="IPR013758">
    <property type="entry name" value="Topo_IIA_A/C_ab"/>
</dbReference>
<feature type="compositionally biased region" description="Low complexity" evidence="21">
    <location>
        <begin position="1394"/>
        <end position="1405"/>
    </location>
</feature>
<dbReference type="GO" id="GO:0005524">
    <property type="term" value="F:ATP binding"/>
    <property type="evidence" value="ECO:0007669"/>
    <property type="project" value="UniProtKB-UniRule"/>
</dbReference>
<evidence type="ECO:0000313" key="25">
    <source>
        <dbReference type="Proteomes" id="UP000002058"/>
    </source>
</evidence>
<evidence type="ECO:0000256" key="13">
    <source>
        <dbReference type="ARBA" id="ARBA00022842"/>
    </source>
</evidence>
<dbReference type="SMART" id="SM00387">
    <property type="entry name" value="HATPase_c"/>
    <property type="match status" value="1"/>
</dbReference>
<dbReference type="HOGENOM" id="CLU_001935_2_0_1"/>
<dbReference type="InterPro" id="IPR036890">
    <property type="entry name" value="HATPase_C_sf"/>
</dbReference>
<feature type="region of interest" description="Disordered" evidence="21">
    <location>
        <begin position="1268"/>
        <end position="1704"/>
    </location>
</feature>
<organism evidence="24 25">
    <name type="scientific">Uncinocarpus reesii (strain UAMH 1704)</name>
    <dbReference type="NCBI Taxonomy" id="336963"/>
    <lineage>
        <taxon>Eukaryota</taxon>
        <taxon>Fungi</taxon>
        <taxon>Dikarya</taxon>
        <taxon>Ascomycota</taxon>
        <taxon>Pezizomycotina</taxon>
        <taxon>Eurotiomycetes</taxon>
        <taxon>Eurotiomycetidae</taxon>
        <taxon>Onygenales</taxon>
        <taxon>Onygenaceae</taxon>
        <taxon>Uncinocarpus</taxon>
    </lineage>
</organism>
<evidence type="ECO:0000256" key="1">
    <source>
        <dbReference type="ARBA" id="ARBA00000185"/>
    </source>
</evidence>
<comment type="catalytic activity">
    <reaction evidence="1 19 20">
        <text>ATP-dependent breakage, passage and rejoining of double-stranded DNA.</text>
        <dbReference type="EC" id="5.6.2.2"/>
    </reaction>
</comment>
<feature type="compositionally biased region" description="Acidic residues" evidence="21">
    <location>
        <begin position="71"/>
        <end position="81"/>
    </location>
</feature>
<keyword evidence="16 19" id="KW-0413">Isomerase</keyword>
<dbReference type="PROSITE" id="PS50880">
    <property type="entry name" value="TOPRIM"/>
    <property type="match status" value="1"/>
</dbReference>
<dbReference type="EMBL" id="CH476616">
    <property type="protein sequence ID" value="EEP78152.1"/>
    <property type="molecule type" value="Genomic_DNA"/>
</dbReference>
<dbReference type="SMART" id="SM00434">
    <property type="entry name" value="TOP4c"/>
    <property type="match status" value="1"/>
</dbReference>
<feature type="domain" description="Toprim" evidence="22">
    <location>
        <begin position="556"/>
        <end position="670"/>
    </location>
</feature>
<name>C4JNJ9_UNCRE</name>
<dbReference type="SUPFAM" id="SSF55874">
    <property type="entry name" value="ATPase domain of HSP90 chaperone/DNA topoisomerase II/histidine kinase"/>
    <property type="match status" value="1"/>
</dbReference>
<dbReference type="STRING" id="336963.C4JNJ9"/>
<feature type="compositionally biased region" description="Basic and acidic residues" evidence="21">
    <location>
        <begin position="1379"/>
        <end position="1389"/>
    </location>
</feature>
<dbReference type="FunFam" id="3.90.199.10:FF:000002">
    <property type="entry name" value="DNA topoisomerase 2"/>
    <property type="match status" value="1"/>
</dbReference>
<evidence type="ECO:0000313" key="24">
    <source>
        <dbReference type="EMBL" id="EEP78152.1"/>
    </source>
</evidence>
<evidence type="ECO:0000256" key="4">
    <source>
        <dbReference type="ARBA" id="ARBA00004123"/>
    </source>
</evidence>
<evidence type="ECO:0000256" key="9">
    <source>
        <dbReference type="ARBA" id="ARBA00022553"/>
    </source>
</evidence>
<keyword evidence="14 19" id="KW-0799">Topoisomerase</keyword>
<evidence type="ECO:0000256" key="2">
    <source>
        <dbReference type="ARBA" id="ARBA00001913"/>
    </source>
</evidence>
<keyword evidence="15 19" id="KW-0238">DNA-binding</keyword>
<feature type="compositionally biased region" description="Basic residues" evidence="21">
    <location>
        <begin position="1449"/>
        <end position="1460"/>
    </location>
</feature>
<comment type="similarity">
    <text evidence="5 20">Belongs to the type II topoisomerase family.</text>
</comment>
<dbReference type="Pfam" id="PF02518">
    <property type="entry name" value="HATPase_c"/>
    <property type="match status" value="1"/>
</dbReference>
<keyword evidence="11 20" id="KW-0547">Nucleotide-binding</keyword>
<dbReference type="eggNOG" id="KOG0355">
    <property type="taxonomic scope" value="Eukaryota"/>
</dbReference>
<dbReference type="VEuPathDB" id="FungiDB:UREG_02997"/>
<dbReference type="CDD" id="cd00187">
    <property type="entry name" value="TOP4c"/>
    <property type="match status" value="1"/>
</dbReference>
<dbReference type="InterPro" id="IPR031660">
    <property type="entry name" value="TOPRIM_C"/>
</dbReference>
<evidence type="ECO:0000256" key="21">
    <source>
        <dbReference type="SAM" id="MobiDB-lite"/>
    </source>
</evidence>
<dbReference type="Pfam" id="PF16898">
    <property type="entry name" value="TOPRIM_C"/>
    <property type="match status" value="1"/>
</dbReference>
<evidence type="ECO:0000259" key="23">
    <source>
        <dbReference type="PROSITE" id="PS52040"/>
    </source>
</evidence>
<dbReference type="InterPro" id="IPR014721">
    <property type="entry name" value="Ribsml_uS5_D2-typ_fold_subgr"/>
</dbReference>
<dbReference type="GO" id="GO:0000712">
    <property type="term" value="P:resolution of meiotic recombination intermediates"/>
    <property type="evidence" value="ECO:0007669"/>
    <property type="project" value="EnsemblFungi"/>
</dbReference>
<dbReference type="KEGG" id="ure:UREG_02997"/>
<evidence type="ECO:0000256" key="3">
    <source>
        <dbReference type="ARBA" id="ARBA00001946"/>
    </source>
</evidence>
<dbReference type="PANTHER" id="PTHR10169:SF38">
    <property type="entry name" value="DNA TOPOISOMERASE 2"/>
    <property type="match status" value="1"/>
</dbReference>
<evidence type="ECO:0000256" key="6">
    <source>
        <dbReference type="ARBA" id="ARBA00011738"/>
    </source>
</evidence>
<feature type="active site" description="O-(5'-phospho-DNA)-tyrosine intermediate" evidence="19">
    <location>
        <position position="897"/>
    </location>
</feature>
<dbReference type="InterPro" id="IPR020568">
    <property type="entry name" value="Ribosomal_Su5_D2-typ_SF"/>
</dbReference>
<keyword evidence="13" id="KW-0460">Magnesium</keyword>
<evidence type="ECO:0000256" key="11">
    <source>
        <dbReference type="ARBA" id="ARBA00022741"/>
    </source>
</evidence>
<dbReference type="SUPFAM" id="SSF56719">
    <property type="entry name" value="Type II DNA topoisomerase"/>
    <property type="match status" value="1"/>
</dbReference>
<dbReference type="GeneID" id="8439016"/>
<dbReference type="InterPro" id="IPR001154">
    <property type="entry name" value="TopoII_euk"/>
</dbReference>
<feature type="compositionally biased region" description="Basic residues" evidence="21">
    <location>
        <begin position="1271"/>
        <end position="1283"/>
    </location>
</feature>
<keyword evidence="25" id="KW-1185">Reference proteome</keyword>
<dbReference type="GO" id="GO:0006265">
    <property type="term" value="P:DNA topological change"/>
    <property type="evidence" value="ECO:0007669"/>
    <property type="project" value="UniProtKB-UniRule"/>
</dbReference>
<feature type="domain" description="Topo IIA-type catalytic" evidence="23">
    <location>
        <begin position="807"/>
        <end position="1253"/>
    </location>
</feature>
<dbReference type="PROSITE" id="PS52040">
    <property type="entry name" value="TOPO_IIA"/>
    <property type="match status" value="1"/>
</dbReference>
<dbReference type="CDD" id="cd03365">
    <property type="entry name" value="TOPRIM_TopoIIA"/>
    <property type="match status" value="1"/>
</dbReference>
<accession>C4JNJ9</accession>
<sequence length="1704" mass="189509">MDSDVGSAFEDDGASSDFMPDPAPKAKAKVTTAKKPAKPKAPVKKATQTATTSKPATKPTAKKRPRKETENASDEDVDMRDDDSILSSTPPQPPKKSKTTAGSKKSAGNPLAAMENEAASTAQSKGNSGDQYQKLTQKEHIIRRPDTYIGSVERTQQQMWVFNSTTEQMEFREVSYVPGLYKIFDEILVNAADNKQRDSSMSEIRVTLDKEAGEISVWNNGRGIPVEIHSKEKIYIPELIFGHLLTSSNYDDDQAKVTGGRNGYGAKLCNIFSTEFTVETADSNSKKKYKQTWKDNMSVMGKAKIADVKGDDYTKITFKPDFMKFGMEGMDDDFEALVKRRVYDLAGTCKVNVKLNGTKIALRGFKKYMEMYTKAIKNERGEEATSDKSEIVTDSPDPRWEIGFAVSDGSFQQVSFVNSIATTSGGTHVNYISDQICAKLAESVKKKNKTGPLLKPAQIRNHIFLFVNCLIVNPAFTSQTKEQLTTKPSQFGSKCTLSEDFLKKILKTQVMQNIMHFAEQKADQILKKTDGSRRARMNNPKLTDANKAGTKEGHHCTLILTEGDSAKGLAMAGRAVVGPDLFGVFPLRGKLLNVRDASVDQISKNQEIQNIKNFLGLQHKKEYADTRGLRYGHLMIMTDQDHDGSHIKGLLINYLQVAFPSLLKIPGFLIEFITPIVKVWKGDPKQPTATKSFFTIPEYEAWKEVHGHDRRWDKKYYKGLGTSSTEDAEIYFRDLDRHLKEFHALQDNEAQLIDLAFSKKKADERKEWLRQFKPGTYLDHSVEKISYTDFINKELILFSMADNIRSIPSVVDGLKPGQRKVLYAMFKRNVRKDAKVVELGGYVSGMTGYQHGEVSLQQTIVGLAQTFVGSNNVNCLEPSGNFGSRLQGGSDCASARYIHTRLSPFARRIFSTADDPLLKHNVDDGKIIEPEVFVPVVPLVLINGADGIGTGWSTSIPNFNPEDIVDNLKRLMDGEPVVPMKPWFRGFTGEVTAAGDRYKFSGIIKQTGDYEVEITELPIRTWTQDFKDKLEEIIKAEKAPSFIKDYKDYNTHSKVHFIIQMDEKHMKKAVEDGLEERFKLSRTITTSNMVAFDAEGRITKYNTAEDILEAFFAVRIRFYEKRKQFMLAQLHKELEKLTNQARFVQMIIDGKLVIAKKPKAKLMQELKEKAFKPFPKGVDAAKEGEDEPTVENDESEEEEKKSGSDGYDYLLGMALWSLTQERVAKLLRQMGDKELEIDALIKLSKEDLWRRDLDEFIAEWRYQLEDEERRAKKSRSYGRRTSTKLKTAGPAAKKRKATDGGDSDFAPKAKKTAIVNKVKPKGGLLDYLGKSSAKPKPKSTGLDGASDMDDSEAEVMPRVKARAAPTKKPQAITDFAFSDSEHDKEEQPPKRPSSKAVKSRVSASPEFSLSPSKEDDRSESEKGSKVESEKAKEEKEEEEDSDLEIVSKPRQRAARMKRKPVVLDESSSSENDDGDDLLGDVSKMVKGLGSKSADPVAGSPTLFSSEYARPGAGVGSKPMPKALKAATELDLDETDYSKLIPLNSPRRSLLVKPKDGKDPKMDGEEGEKPTTTKAKPGPRAPAKTSKTAPSTGARANTQKAGKRTVAPTKKLQLSPAAKAYASKKTKSSKALADELSDDDIDAMANDILESSGSEQEPAAKAPAPTRARPARRAATTTKKPTYVIDDDSDDGFSSPSLDDDFSDD</sequence>
<dbReference type="GO" id="GO:0005634">
    <property type="term" value="C:nucleus"/>
    <property type="evidence" value="ECO:0007669"/>
    <property type="project" value="UniProtKB-SubCell"/>
</dbReference>
<evidence type="ECO:0000256" key="10">
    <source>
        <dbReference type="ARBA" id="ARBA00022723"/>
    </source>
</evidence>
<feature type="compositionally biased region" description="Polar residues" evidence="21">
    <location>
        <begin position="118"/>
        <end position="133"/>
    </location>
</feature>
<dbReference type="Pfam" id="PF01751">
    <property type="entry name" value="Toprim"/>
    <property type="match status" value="1"/>
</dbReference>
<proteinExistence type="inferred from homology"/>
<dbReference type="Gene3D" id="3.40.50.670">
    <property type="match status" value="1"/>
</dbReference>
<dbReference type="RefSeq" id="XP_002543481.1">
    <property type="nucleotide sequence ID" value="XM_002543435.1"/>
</dbReference>
<feature type="compositionally biased region" description="Low complexity" evidence="21">
    <location>
        <begin position="1658"/>
        <end position="1681"/>
    </location>
</feature>
<dbReference type="Pfam" id="PF00204">
    <property type="entry name" value="DNA_gyraseB"/>
    <property type="match status" value="1"/>
</dbReference>
<dbReference type="Pfam" id="PF00521">
    <property type="entry name" value="DNA_topoisoIV"/>
    <property type="match status" value="1"/>
</dbReference>
<protein>
    <recommendedName>
        <fullName evidence="8 20">DNA topoisomerase 2</fullName>
        <ecNumber evidence="7 20">5.6.2.2</ecNumber>
    </recommendedName>
</protein>
<comment type="cofactor">
    <cofactor evidence="2">
        <name>Ca(2+)</name>
        <dbReference type="ChEBI" id="CHEBI:29108"/>
    </cofactor>
</comment>
<dbReference type="GO" id="GO:0034506">
    <property type="term" value="C:chromosome, centromeric core domain"/>
    <property type="evidence" value="ECO:0007669"/>
    <property type="project" value="EnsemblFungi"/>
</dbReference>
<dbReference type="Gene3D" id="3.90.199.10">
    <property type="entry name" value="Topoisomerase II, domain 5"/>
    <property type="match status" value="1"/>
</dbReference>
<dbReference type="GO" id="GO:0046872">
    <property type="term" value="F:metal ion binding"/>
    <property type="evidence" value="ECO:0007669"/>
    <property type="project" value="UniProtKB-KW"/>
</dbReference>
<evidence type="ECO:0000256" key="15">
    <source>
        <dbReference type="ARBA" id="ARBA00023125"/>
    </source>
</evidence>
<feature type="compositionally biased region" description="Basic and acidic residues" evidence="21">
    <location>
        <begin position="1552"/>
        <end position="1570"/>
    </location>
</feature>
<feature type="region of interest" description="Disordered" evidence="21">
    <location>
        <begin position="1177"/>
        <end position="1205"/>
    </location>
</feature>
<evidence type="ECO:0000256" key="5">
    <source>
        <dbReference type="ARBA" id="ARBA00011080"/>
    </source>
</evidence>
<dbReference type="GO" id="GO:0006325">
    <property type="term" value="P:chromatin organization"/>
    <property type="evidence" value="ECO:0007669"/>
    <property type="project" value="EnsemblFungi"/>
</dbReference>
<keyword evidence="10" id="KW-0479">Metal-binding</keyword>
<dbReference type="InterPro" id="IPR003594">
    <property type="entry name" value="HATPase_dom"/>
</dbReference>
<dbReference type="CDD" id="cd16930">
    <property type="entry name" value="HATPase_TopII-like"/>
    <property type="match status" value="1"/>
</dbReference>
<dbReference type="Gene3D" id="3.30.230.10">
    <property type="match status" value="1"/>
</dbReference>
<gene>
    <name evidence="24" type="ORF">UREG_02997</name>
</gene>
<evidence type="ECO:0000256" key="16">
    <source>
        <dbReference type="ARBA" id="ARBA00023235"/>
    </source>
</evidence>
<dbReference type="InParanoid" id="C4JNJ9"/>
<feature type="region of interest" description="Disordered" evidence="21">
    <location>
        <begin position="530"/>
        <end position="549"/>
    </location>
</feature>